<keyword evidence="1" id="KW-0472">Membrane</keyword>
<reference evidence="2" key="1">
    <citation type="journal article" date="2014" name="Front. Microbiol.">
        <title>High frequency of phylogenetically diverse reductive dehalogenase-homologous genes in deep subseafloor sedimentary metagenomes.</title>
        <authorList>
            <person name="Kawai M."/>
            <person name="Futagami T."/>
            <person name="Toyoda A."/>
            <person name="Takaki Y."/>
            <person name="Nishi S."/>
            <person name="Hori S."/>
            <person name="Arai W."/>
            <person name="Tsubouchi T."/>
            <person name="Morono Y."/>
            <person name="Uchiyama I."/>
            <person name="Ito T."/>
            <person name="Fujiyama A."/>
            <person name="Inagaki F."/>
            <person name="Takami H."/>
        </authorList>
    </citation>
    <scope>NUCLEOTIDE SEQUENCE</scope>
    <source>
        <strain evidence="2">Expedition CK06-06</strain>
    </source>
</reference>
<dbReference type="AlphaFoldDB" id="X1B435"/>
<evidence type="ECO:0000313" key="2">
    <source>
        <dbReference type="EMBL" id="GAG90459.1"/>
    </source>
</evidence>
<sequence length="276" mass="31987">MVKSYGNLLRESNTWKDKNSSGKESEDGDLEKAYLKIWKVNPSYKDIDKRETLFKVGSLVIIGFLYFTFSLYATFNFALSITIMLIFLISYILIFHKKIFSIKHLFEIGSFEPFQELVFWQPKYDTSLLFFTNHKDLITTGIRIFRIRVIPENVHANLNRFIKGLHAVKVPYSYQIIQKPLQIATDNKTGNPNSSFETVIFFSTFYCLKGRVSRSKLVDAVDSLREYTVSLKSAFASNFHHFRINQLSDTGLVNAFRSSVLKQEIEMDKDSTKNCV</sequence>
<keyword evidence="1" id="KW-0812">Transmembrane</keyword>
<feature type="non-terminal residue" evidence="2">
    <location>
        <position position="276"/>
    </location>
</feature>
<feature type="transmembrane region" description="Helical" evidence="1">
    <location>
        <begin position="52"/>
        <end position="69"/>
    </location>
</feature>
<evidence type="ECO:0000256" key="1">
    <source>
        <dbReference type="SAM" id="Phobius"/>
    </source>
</evidence>
<protein>
    <submittedName>
        <fullName evidence="2">Uncharacterized protein</fullName>
    </submittedName>
</protein>
<name>X1B435_9ZZZZ</name>
<organism evidence="2">
    <name type="scientific">marine sediment metagenome</name>
    <dbReference type="NCBI Taxonomy" id="412755"/>
    <lineage>
        <taxon>unclassified sequences</taxon>
        <taxon>metagenomes</taxon>
        <taxon>ecological metagenomes</taxon>
    </lineage>
</organism>
<comment type="caution">
    <text evidence="2">The sequence shown here is derived from an EMBL/GenBank/DDBJ whole genome shotgun (WGS) entry which is preliminary data.</text>
</comment>
<gene>
    <name evidence="2" type="ORF">S01H4_46189</name>
</gene>
<proteinExistence type="predicted"/>
<feature type="transmembrane region" description="Helical" evidence="1">
    <location>
        <begin position="75"/>
        <end position="95"/>
    </location>
</feature>
<keyword evidence="1" id="KW-1133">Transmembrane helix</keyword>
<dbReference type="EMBL" id="BART01025788">
    <property type="protein sequence ID" value="GAG90459.1"/>
    <property type="molecule type" value="Genomic_DNA"/>
</dbReference>
<accession>X1B435</accession>